<dbReference type="AlphaFoldDB" id="A0AAW2H7R1"/>
<comment type="caution">
    <text evidence="1">The sequence shown here is derived from an EMBL/GenBank/DDBJ whole genome shotgun (WGS) entry which is preliminary data.</text>
</comment>
<dbReference type="SUPFAM" id="SSF52075">
    <property type="entry name" value="Outer arm dynein light chain 1"/>
    <property type="match status" value="1"/>
</dbReference>
<evidence type="ECO:0000313" key="1">
    <source>
        <dbReference type="EMBL" id="KAL0265736.1"/>
    </source>
</evidence>
<name>A0AAW2H7R1_9NEOP</name>
<reference evidence="1" key="1">
    <citation type="journal article" date="2024" name="Gigascience">
        <title>Chromosome-level genome of the poultry shaft louse Menopon gallinae provides insight into the host-switching and adaptive evolution of parasitic lice.</title>
        <authorList>
            <person name="Xu Y."/>
            <person name="Ma L."/>
            <person name="Liu S."/>
            <person name="Liang Y."/>
            <person name="Liu Q."/>
            <person name="He Z."/>
            <person name="Tian L."/>
            <person name="Duan Y."/>
            <person name="Cai W."/>
            <person name="Li H."/>
            <person name="Song F."/>
        </authorList>
    </citation>
    <scope>NUCLEOTIDE SEQUENCE</scope>
    <source>
        <strain evidence="1">Cailab_2023a</strain>
    </source>
</reference>
<accession>A0AAW2H7R1</accession>
<protein>
    <submittedName>
        <fullName evidence="1">Uncharacterized protein</fullName>
    </submittedName>
</protein>
<dbReference type="EMBL" id="JARGDH010000006">
    <property type="protein sequence ID" value="KAL0265736.1"/>
    <property type="molecule type" value="Genomic_DNA"/>
</dbReference>
<organism evidence="1">
    <name type="scientific">Menopon gallinae</name>
    <name type="common">poultry shaft louse</name>
    <dbReference type="NCBI Taxonomy" id="328185"/>
    <lineage>
        <taxon>Eukaryota</taxon>
        <taxon>Metazoa</taxon>
        <taxon>Ecdysozoa</taxon>
        <taxon>Arthropoda</taxon>
        <taxon>Hexapoda</taxon>
        <taxon>Insecta</taxon>
        <taxon>Pterygota</taxon>
        <taxon>Neoptera</taxon>
        <taxon>Paraneoptera</taxon>
        <taxon>Psocodea</taxon>
        <taxon>Troctomorpha</taxon>
        <taxon>Phthiraptera</taxon>
        <taxon>Amblycera</taxon>
        <taxon>Menoponidae</taxon>
        <taxon>Menopon</taxon>
    </lineage>
</organism>
<proteinExistence type="predicted"/>
<sequence length="243" mass="26910">MHLAISLPFRGACVVASDFLLRLPPRCTPPPLCLRRFACSSPFHFKASVRKRSELQAKTPWRAERVLILATRASVSAGGCVSLLAAGDAPAQRKPPGVASRKYVWYEAAERVLSVQQQDGVVSSGHRKHGHMRRLRLDKNKLVSLLASIGSMVQLKELSLNNNKLALFQRKSAACEACGESLETCCKAVHEKLAAEPLCWSISRHREIAVENMPEHRHWAERSLASGGARSWHTSRCGKEDEN</sequence>
<gene>
    <name evidence="1" type="ORF">PYX00_011451</name>
</gene>